<evidence type="ECO:0000313" key="2">
    <source>
        <dbReference type="Proteomes" id="UP000180043"/>
    </source>
</evidence>
<evidence type="ECO:0000313" key="1">
    <source>
        <dbReference type="EMBL" id="OHU57050.1"/>
    </source>
</evidence>
<comment type="caution">
    <text evidence="1">The sequence shown here is derived from an EMBL/GenBank/DDBJ whole genome shotgun (WGS) entry which is preliminary data.</text>
</comment>
<gene>
    <name evidence="1" type="ORF">BKG82_12720</name>
</gene>
<reference evidence="1 2" key="1">
    <citation type="submission" date="2016-10" db="EMBL/GenBank/DDBJ databases">
        <title>Evaluation of Human, Veterinary and Environmental Mycobacterium chelonae Isolates by Core Genome Phylogenomic Analysis, Targeted Gene Comparison, and Anti-microbial Susceptibility Patterns: A Tale of Mistaken Identities.</title>
        <authorList>
            <person name="Fogelson S.B."/>
            <person name="Camus A.C."/>
            <person name="Lorenz W."/>
            <person name="Vasireddy R."/>
            <person name="Vasireddy S."/>
            <person name="Smith T."/>
            <person name="Brown-Elliott B.A."/>
            <person name="Wallace R.J.Jr."/>
            <person name="Hasan N.A."/>
            <person name="Reischl U."/>
            <person name="Sanchez S."/>
        </authorList>
    </citation>
    <scope>NUCLEOTIDE SEQUENCE [LARGE SCALE GENOMIC DNA]</scope>
    <source>
        <strain evidence="1 2">15515</strain>
    </source>
</reference>
<dbReference type="RefSeq" id="WP_070947424.1">
    <property type="nucleotide sequence ID" value="NZ_MLIQ01000014.1"/>
</dbReference>
<evidence type="ECO:0008006" key="3">
    <source>
        <dbReference type="Google" id="ProtNLM"/>
    </source>
</evidence>
<accession>A0A1S1LRD7</accession>
<sequence>MTARGVIPPAEEKRLRAAAAAATAAADAFKEAVHDAWRVGGSVREIAVVAGKSPRTIQNWVEGVPRDSDT</sequence>
<dbReference type="AlphaFoldDB" id="A0A1S1LRD7"/>
<organism evidence="1 2">
    <name type="scientific">Mycobacteroides chelonae</name>
    <name type="common">Mycobacterium chelonae</name>
    <dbReference type="NCBI Taxonomy" id="1774"/>
    <lineage>
        <taxon>Bacteria</taxon>
        <taxon>Bacillati</taxon>
        <taxon>Actinomycetota</taxon>
        <taxon>Actinomycetes</taxon>
        <taxon>Mycobacteriales</taxon>
        <taxon>Mycobacteriaceae</taxon>
        <taxon>Mycobacteroides</taxon>
    </lineage>
</organism>
<proteinExistence type="predicted"/>
<name>A0A1S1LRD7_MYCCH</name>
<dbReference type="EMBL" id="MLIQ01000014">
    <property type="protein sequence ID" value="OHU57050.1"/>
    <property type="molecule type" value="Genomic_DNA"/>
</dbReference>
<dbReference type="Proteomes" id="UP000180043">
    <property type="component" value="Unassembled WGS sequence"/>
</dbReference>
<protein>
    <recommendedName>
        <fullName evidence="3">Helix-turn-helix domain-containing protein</fullName>
    </recommendedName>
</protein>